<dbReference type="InterPro" id="IPR017853">
    <property type="entry name" value="GH"/>
</dbReference>
<dbReference type="InterPro" id="IPR013780">
    <property type="entry name" value="Glyco_hydro_b"/>
</dbReference>
<reference evidence="2" key="2">
    <citation type="submission" date="2020-09" db="EMBL/GenBank/DDBJ databases">
        <authorList>
            <person name="Sun Q."/>
            <person name="Zhou Y."/>
        </authorList>
    </citation>
    <scope>NUCLEOTIDE SEQUENCE</scope>
    <source>
        <strain evidence="2">CGMCC 1.12160</strain>
    </source>
</reference>
<dbReference type="InterPro" id="IPR006047">
    <property type="entry name" value="GH13_cat_dom"/>
</dbReference>
<dbReference type="PANTHER" id="PTHR10357:SF213">
    <property type="entry name" value="ALPHA AMYLASE CATALYTIC REGION"/>
    <property type="match status" value="1"/>
</dbReference>
<dbReference type="Gene3D" id="3.20.20.80">
    <property type="entry name" value="Glycosidases"/>
    <property type="match status" value="1"/>
</dbReference>
<reference evidence="2" key="1">
    <citation type="journal article" date="2014" name="Int. J. Syst. Evol. Microbiol.">
        <title>Complete genome sequence of Corynebacterium casei LMG S-19264T (=DSM 44701T), isolated from a smear-ripened cheese.</title>
        <authorList>
            <consortium name="US DOE Joint Genome Institute (JGI-PGF)"/>
            <person name="Walter F."/>
            <person name="Albersmeier A."/>
            <person name="Kalinowski J."/>
            <person name="Ruckert C."/>
        </authorList>
    </citation>
    <scope>NUCLEOTIDE SEQUENCE</scope>
    <source>
        <strain evidence="2">CGMCC 1.12160</strain>
    </source>
</reference>
<dbReference type="Proteomes" id="UP000605670">
    <property type="component" value="Unassembled WGS sequence"/>
</dbReference>
<dbReference type="Gene3D" id="3.90.400.10">
    <property type="entry name" value="Oligo-1,6-glucosidase, Domain 2"/>
    <property type="match status" value="1"/>
</dbReference>
<dbReference type="SUPFAM" id="SSF51445">
    <property type="entry name" value="(Trans)glycosidases"/>
    <property type="match status" value="1"/>
</dbReference>
<dbReference type="CDD" id="cd11324">
    <property type="entry name" value="AmyAc_Amylosucrase"/>
    <property type="match status" value="1"/>
</dbReference>
<dbReference type="SMART" id="SM00642">
    <property type="entry name" value="Aamy"/>
    <property type="match status" value="1"/>
</dbReference>
<dbReference type="InterPro" id="IPR044077">
    <property type="entry name" value="Amylosucrase"/>
</dbReference>
<gene>
    <name evidence="2" type="ORF">GCM10011366_22680</name>
</gene>
<evidence type="ECO:0000313" key="2">
    <source>
        <dbReference type="EMBL" id="GGF54280.1"/>
    </source>
</evidence>
<proteinExistence type="predicted"/>
<name>A0A917BPL1_9MICO</name>
<evidence type="ECO:0000313" key="3">
    <source>
        <dbReference type="Proteomes" id="UP000605670"/>
    </source>
</evidence>
<evidence type="ECO:0000259" key="1">
    <source>
        <dbReference type="SMART" id="SM00642"/>
    </source>
</evidence>
<dbReference type="EMBL" id="BMEM01000003">
    <property type="protein sequence ID" value="GGF54280.1"/>
    <property type="molecule type" value="Genomic_DNA"/>
</dbReference>
<comment type="caution">
    <text evidence="2">The sequence shown here is derived from an EMBL/GenBank/DDBJ whole genome shotgun (WGS) entry which is preliminary data.</text>
</comment>
<protein>
    <submittedName>
        <fullName evidence="2">Alpha-amlyase</fullName>
    </submittedName>
</protein>
<dbReference type="PANTHER" id="PTHR10357">
    <property type="entry name" value="ALPHA-AMYLASE FAMILY MEMBER"/>
    <property type="match status" value="1"/>
</dbReference>
<organism evidence="2 3">
    <name type="scientific">Ornithinimicrobium tianjinense</name>
    <dbReference type="NCBI Taxonomy" id="1195761"/>
    <lineage>
        <taxon>Bacteria</taxon>
        <taxon>Bacillati</taxon>
        <taxon>Actinomycetota</taxon>
        <taxon>Actinomycetes</taxon>
        <taxon>Micrococcales</taxon>
        <taxon>Ornithinimicrobiaceae</taxon>
        <taxon>Ornithinimicrobium</taxon>
    </lineage>
</organism>
<feature type="domain" description="Glycosyl hydrolase family 13 catalytic" evidence="1">
    <location>
        <begin position="110"/>
        <end position="564"/>
    </location>
</feature>
<dbReference type="AlphaFoldDB" id="A0A917BPL1"/>
<dbReference type="Gene3D" id="1.10.1740.10">
    <property type="match status" value="1"/>
</dbReference>
<dbReference type="InterPro" id="IPR055218">
    <property type="entry name" value="Amylosucrase_C"/>
</dbReference>
<keyword evidence="3" id="KW-1185">Reference proteome</keyword>
<dbReference type="Pfam" id="PF22582">
    <property type="entry name" value="Amylosucrase_C-like"/>
    <property type="match status" value="1"/>
</dbReference>
<accession>A0A917BPL1</accession>
<dbReference type="GO" id="GO:0047669">
    <property type="term" value="F:amylosucrase activity"/>
    <property type="evidence" value="ECO:0007669"/>
    <property type="project" value="InterPro"/>
</dbReference>
<dbReference type="InterPro" id="IPR045857">
    <property type="entry name" value="O16G_dom_2"/>
</dbReference>
<sequence>MWWDDSVSIPTSRSLPWPAALPASSRQRVEATLDPLPEHRRTTFALRVARWWDDLLEGLAPYPHPAEVGARVVELAAAAYLARDEDLHLLDERRSLEPDWFQRPEMVGYAAYADRLAPPGTGLAGIAQRAEHLRELGVRYLHLMPLLRPRPAPNDGGYAVADYRQVREDLGTMEELRELARTLRGQGVSLCLDLVLNHVAREHPWAAAARAGDERYLRYFHVYPDRTVPDRYERTLLEVFPDFAPGNFTWDEELDGWVWTTFNSYQWDLAWHNPDVFCEMVDVILFLANHGVEVLRLDAIAFLWKRMGTQCQNEPEVHQLTQALRAAARMVAPALIFKAEAIVGPNEVVHYLGQGRHHGKVSDLAYHNSLMVQIWSMLASRDSRLATHALGRFPAVPSTTAWITYLRCHDDIGWAIDDADARAVMIEGWRHRQFLSEYYSGEFAGSSAEGLVFQANPATGDARISGSAASLAGLGAALHQLAAVEQAGDREQRRVAAMAVDQAVARVLLGYAVIYGWGGIPVLWSGDEVAALNDERWAEVPEHADDNRWAHRPRLDWAAVLEAREDPSSATGRVYAGLRQLARVRAELPHLHASAAAETVASPDPGVFAVVRRHPVGPMLQLYNVTEQPRTVPGWWVSELGLPAEQSVDALNGYPPNLTDDGSVYLSTYQPVWLVRP</sequence>
<dbReference type="GO" id="GO:0005975">
    <property type="term" value="P:carbohydrate metabolic process"/>
    <property type="evidence" value="ECO:0007669"/>
    <property type="project" value="InterPro"/>
</dbReference>
<dbReference type="Pfam" id="PF00128">
    <property type="entry name" value="Alpha-amylase"/>
    <property type="match status" value="1"/>
</dbReference>
<dbReference type="Gene3D" id="2.60.40.1180">
    <property type="entry name" value="Golgi alpha-mannosidase II"/>
    <property type="match status" value="1"/>
</dbReference>